<dbReference type="PIRSF" id="PIRSF006066">
    <property type="entry name" value="HI0050"/>
    <property type="match status" value="1"/>
</dbReference>
<evidence type="ECO:0000256" key="7">
    <source>
        <dbReference type="SAM" id="Phobius"/>
    </source>
</evidence>
<accession>A0A212K6P3</accession>
<feature type="transmembrane region" description="Helical" evidence="7">
    <location>
        <begin position="80"/>
        <end position="106"/>
    </location>
</feature>
<feature type="transmembrane region" description="Helical" evidence="7">
    <location>
        <begin position="352"/>
        <end position="378"/>
    </location>
</feature>
<evidence type="ECO:0000313" key="9">
    <source>
        <dbReference type="EMBL" id="SBW07371.1"/>
    </source>
</evidence>
<reference evidence="9" key="1">
    <citation type="submission" date="2016-04" db="EMBL/GenBank/DDBJ databases">
        <authorList>
            <person name="Evans L.H."/>
            <person name="Alamgir A."/>
            <person name="Owens N."/>
            <person name="Weber N.D."/>
            <person name="Virtaneva K."/>
            <person name="Barbian K."/>
            <person name="Babar A."/>
            <person name="Rosenke K."/>
        </authorList>
    </citation>
    <scope>NUCLEOTIDE SEQUENCE</scope>
    <source>
        <strain evidence="9">86</strain>
    </source>
</reference>
<evidence type="ECO:0000256" key="4">
    <source>
        <dbReference type="ARBA" id="ARBA00022692"/>
    </source>
</evidence>
<dbReference type="PANTHER" id="PTHR33362">
    <property type="entry name" value="SIALIC ACID TRAP TRANSPORTER PERMEASE PROTEIN SIAT-RELATED"/>
    <property type="match status" value="1"/>
</dbReference>
<feature type="transmembrane region" description="Helical" evidence="7">
    <location>
        <begin position="269"/>
        <end position="291"/>
    </location>
</feature>
<dbReference type="EMBL" id="FLUQ01000003">
    <property type="protein sequence ID" value="SBW07371.1"/>
    <property type="molecule type" value="Genomic_DNA"/>
</dbReference>
<dbReference type="InterPro" id="IPR010656">
    <property type="entry name" value="DctM"/>
</dbReference>
<evidence type="ECO:0000256" key="2">
    <source>
        <dbReference type="ARBA" id="ARBA00022475"/>
    </source>
</evidence>
<feature type="domain" description="TRAP C4-dicarboxylate transport system permease DctM subunit" evidence="8">
    <location>
        <begin position="6"/>
        <end position="414"/>
    </location>
</feature>
<keyword evidence="5 7" id="KW-1133">Transmembrane helix</keyword>
<dbReference type="PANTHER" id="PTHR33362:SF3">
    <property type="entry name" value="SIALIC ACID TRAP TRANSPORTER PERMEASE PROTEIN SIAT"/>
    <property type="match status" value="1"/>
</dbReference>
<gene>
    <name evidence="9" type="ORF">KL86DPRO_30044</name>
</gene>
<dbReference type="GO" id="GO:0022857">
    <property type="term" value="F:transmembrane transporter activity"/>
    <property type="evidence" value="ECO:0007669"/>
    <property type="project" value="TreeGrafter"/>
</dbReference>
<feature type="transmembrane region" description="Helical" evidence="7">
    <location>
        <begin position="46"/>
        <end position="68"/>
    </location>
</feature>
<organism evidence="9">
    <name type="scientific">uncultured delta proteobacterium</name>
    <dbReference type="NCBI Taxonomy" id="34034"/>
    <lineage>
        <taxon>Bacteria</taxon>
        <taxon>Deltaproteobacteria</taxon>
        <taxon>environmental samples</taxon>
    </lineage>
</organism>
<dbReference type="InterPro" id="IPR004681">
    <property type="entry name" value="TRAP_DctM"/>
</dbReference>
<feature type="transmembrane region" description="Helical" evidence="7">
    <location>
        <begin position="214"/>
        <end position="232"/>
    </location>
</feature>
<dbReference type="AlphaFoldDB" id="A0A212K6P3"/>
<evidence type="ECO:0000256" key="5">
    <source>
        <dbReference type="ARBA" id="ARBA00022989"/>
    </source>
</evidence>
<dbReference type="GO" id="GO:0005886">
    <property type="term" value="C:plasma membrane"/>
    <property type="evidence" value="ECO:0007669"/>
    <property type="project" value="UniProtKB-SubCell"/>
</dbReference>
<comment type="subcellular location">
    <subcellularLocation>
        <location evidence="1">Cell inner membrane</location>
        <topology evidence="1">Multi-pass membrane protein</topology>
    </subcellularLocation>
</comment>
<proteinExistence type="predicted"/>
<sequence length="423" mass="44608">MSEILIVCLAILIVMNVPIAMSIGFATFIAIFTAGKVPLFLVSQRMFTGVDSFPLLAIPLFMLAGSLMDRGGISRRLIDLATAFVGHIHGGLGIIAVIACMFFAAISGSAPATVVAIGSIMVPAMIKAGYDKAFSVALLAAAGTIGVVIPPSIPFVTYGVSMNASIGKLFAAGLVPGILMGLTLIILCYVVSLRRGYKATMENAKGRFAAVKEAFWGLLMPIIILGGIYGGIFTPTEAAAVACLYGLIVGLFIYSELSLKVIYECLHTAAVPSAMVLLIIGCATAMGWITTAEKVPHAVAAYMTTITDSKIAMLLMLNGILIIVGCLMELNAAIILLGPILLPLLLQYKIDVVHFGVIMVVNLAVGLLTPPLGINLFVANGLRKDVDFKDIVKRVLPMVGALFALVLILSYIPVISLFLTRFV</sequence>
<keyword evidence="4 7" id="KW-0812">Transmembrane</keyword>
<keyword evidence="3" id="KW-0997">Cell inner membrane</keyword>
<dbReference type="Pfam" id="PF06808">
    <property type="entry name" value="DctM"/>
    <property type="match status" value="1"/>
</dbReference>
<evidence type="ECO:0000256" key="6">
    <source>
        <dbReference type="ARBA" id="ARBA00023136"/>
    </source>
</evidence>
<evidence type="ECO:0000256" key="1">
    <source>
        <dbReference type="ARBA" id="ARBA00004429"/>
    </source>
</evidence>
<name>A0A212K6P3_9DELT</name>
<dbReference type="NCBIfam" id="TIGR00786">
    <property type="entry name" value="dctM"/>
    <property type="match status" value="1"/>
</dbReference>
<keyword evidence="2" id="KW-1003">Cell membrane</keyword>
<protein>
    <recommendedName>
        <fullName evidence="8">TRAP C4-dicarboxylate transport system permease DctM subunit domain-containing protein</fullName>
    </recommendedName>
</protein>
<feature type="transmembrane region" description="Helical" evidence="7">
    <location>
        <begin position="169"/>
        <end position="193"/>
    </location>
</feature>
<evidence type="ECO:0000256" key="3">
    <source>
        <dbReference type="ARBA" id="ARBA00022519"/>
    </source>
</evidence>
<evidence type="ECO:0000259" key="8">
    <source>
        <dbReference type="Pfam" id="PF06808"/>
    </source>
</evidence>
<keyword evidence="6 7" id="KW-0472">Membrane</keyword>
<feature type="transmembrane region" description="Helical" evidence="7">
    <location>
        <begin position="238"/>
        <end position="257"/>
    </location>
</feature>
<feature type="transmembrane region" description="Helical" evidence="7">
    <location>
        <begin position="311"/>
        <end position="340"/>
    </location>
</feature>
<feature type="transmembrane region" description="Helical" evidence="7">
    <location>
        <begin position="137"/>
        <end position="157"/>
    </location>
</feature>
<feature type="transmembrane region" description="Helical" evidence="7">
    <location>
        <begin position="398"/>
        <end position="419"/>
    </location>
</feature>